<evidence type="ECO:0000313" key="13">
    <source>
        <dbReference type="EMBL" id="ODP26372.1"/>
    </source>
</evidence>
<dbReference type="InterPro" id="IPR004358">
    <property type="entry name" value="Sig_transdc_His_kin-like_C"/>
</dbReference>
<dbReference type="SMART" id="SM00387">
    <property type="entry name" value="HATPase_c"/>
    <property type="match status" value="1"/>
</dbReference>
<dbReference type="Proteomes" id="UP000094578">
    <property type="component" value="Unassembled WGS sequence"/>
</dbReference>
<dbReference type="EMBL" id="MDER01000086">
    <property type="protein sequence ID" value="ODP26372.1"/>
    <property type="molecule type" value="Genomic_DNA"/>
</dbReference>
<dbReference type="SMART" id="SM00388">
    <property type="entry name" value="HisKA"/>
    <property type="match status" value="1"/>
</dbReference>
<dbReference type="InterPro" id="IPR050736">
    <property type="entry name" value="Sensor_HK_Regulatory"/>
</dbReference>
<dbReference type="PANTHER" id="PTHR43711">
    <property type="entry name" value="TWO-COMPONENT HISTIDINE KINASE"/>
    <property type="match status" value="1"/>
</dbReference>
<feature type="transmembrane region" description="Helical" evidence="11">
    <location>
        <begin position="69"/>
        <end position="92"/>
    </location>
</feature>
<dbReference type="AlphaFoldDB" id="A0A1E3KXT0"/>
<keyword evidence="11" id="KW-0812">Transmembrane</keyword>
<dbReference type="Gene3D" id="1.10.287.130">
    <property type="match status" value="1"/>
</dbReference>
<keyword evidence="5 13" id="KW-0808">Transferase</keyword>
<keyword evidence="7 13" id="KW-0418">Kinase</keyword>
<keyword evidence="6" id="KW-0547">Nucleotide-binding</keyword>
<protein>
    <recommendedName>
        <fullName evidence="10">Circadian input-output histidine kinase CikA</fullName>
        <ecNumber evidence="3">2.7.13.3</ecNumber>
    </recommendedName>
</protein>
<evidence type="ECO:0000256" key="6">
    <source>
        <dbReference type="ARBA" id="ARBA00022741"/>
    </source>
</evidence>
<keyword evidence="11" id="KW-1133">Transmembrane helix</keyword>
<dbReference type="PROSITE" id="PS50109">
    <property type="entry name" value="HIS_KIN"/>
    <property type="match status" value="1"/>
</dbReference>
<dbReference type="GO" id="GO:0005524">
    <property type="term" value="F:ATP binding"/>
    <property type="evidence" value="ECO:0007669"/>
    <property type="project" value="UniProtKB-KW"/>
</dbReference>
<evidence type="ECO:0000256" key="9">
    <source>
        <dbReference type="ARBA" id="ARBA00023012"/>
    </source>
</evidence>
<dbReference type="FunFam" id="3.30.565.10:FF:000010">
    <property type="entry name" value="Sensor histidine kinase RcsC"/>
    <property type="match status" value="1"/>
</dbReference>
<evidence type="ECO:0000259" key="12">
    <source>
        <dbReference type="PROSITE" id="PS50109"/>
    </source>
</evidence>
<dbReference type="InterPro" id="IPR003661">
    <property type="entry name" value="HisK_dim/P_dom"/>
</dbReference>
<dbReference type="Pfam" id="PF00512">
    <property type="entry name" value="HisKA"/>
    <property type="match status" value="1"/>
</dbReference>
<dbReference type="EC" id="2.7.13.3" evidence="3"/>
<feature type="transmembrane region" description="Helical" evidence="11">
    <location>
        <begin position="104"/>
        <end position="125"/>
    </location>
</feature>
<feature type="transmembrane region" description="Helical" evidence="11">
    <location>
        <begin position="36"/>
        <end position="57"/>
    </location>
</feature>
<dbReference type="RefSeq" id="WP_371748116.1">
    <property type="nucleotide sequence ID" value="NZ_MDER01000086.1"/>
</dbReference>
<comment type="caution">
    <text evidence="13">The sequence shown here is derived from an EMBL/GenBank/DDBJ whole genome shotgun (WGS) entry which is preliminary data.</text>
</comment>
<dbReference type="Gene3D" id="3.30.565.10">
    <property type="entry name" value="Histidine kinase-like ATPase, C-terminal domain"/>
    <property type="match status" value="1"/>
</dbReference>
<evidence type="ECO:0000256" key="10">
    <source>
        <dbReference type="ARBA" id="ARBA00074306"/>
    </source>
</evidence>
<dbReference type="InterPro" id="IPR005467">
    <property type="entry name" value="His_kinase_dom"/>
</dbReference>
<gene>
    <name evidence="13" type="ORF">PTI45_04212</name>
</gene>
<comment type="similarity">
    <text evidence="2">In the N-terminal section; belongs to the phytochrome family.</text>
</comment>
<evidence type="ECO:0000256" key="4">
    <source>
        <dbReference type="ARBA" id="ARBA00022553"/>
    </source>
</evidence>
<dbReference type="GO" id="GO:0000155">
    <property type="term" value="F:phosphorelay sensor kinase activity"/>
    <property type="evidence" value="ECO:0007669"/>
    <property type="project" value="InterPro"/>
</dbReference>
<evidence type="ECO:0000256" key="5">
    <source>
        <dbReference type="ARBA" id="ARBA00022679"/>
    </source>
</evidence>
<dbReference type="STRING" id="1886670.PTI45_04212"/>
<dbReference type="Pfam" id="PF02518">
    <property type="entry name" value="HATPase_c"/>
    <property type="match status" value="1"/>
</dbReference>
<dbReference type="InterPro" id="IPR003594">
    <property type="entry name" value="HATPase_dom"/>
</dbReference>
<keyword evidence="4" id="KW-0597">Phosphoprotein</keyword>
<dbReference type="SUPFAM" id="SSF47384">
    <property type="entry name" value="Homodimeric domain of signal transducing histidine kinase"/>
    <property type="match status" value="1"/>
</dbReference>
<dbReference type="CDD" id="cd16922">
    <property type="entry name" value="HATPase_EvgS-ArcB-TorS-like"/>
    <property type="match status" value="1"/>
</dbReference>
<keyword evidence="14" id="KW-1185">Reference proteome</keyword>
<evidence type="ECO:0000256" key="8">
    <source>
        <dbReference type="ARBA" id="ARBA00022840"/>
    </source>
</evidence>
<sequence>MGFIKNFLMNAGMMVTIAYVANIIYKYALIRFSARIKYISSIFLLIFAGWASCFFGFRLSENVIFDLRFLPLIVAAAVYSRPIVIMLVGIGIGLTRLTFSIDTAAFVGVLNLTILGAVCAVLNIWMRNSAVKLSIKGIVTVLVVNMVNAFDIAVLGVVPTRVYVFEIMPFTLPMSILMSGVFVLILRDFHMEQQRMLQLERANELLYQQTEELQQTQFVLEERAKQLLLVSQYKSEFLANMSHELRTPLNSIINLAQMMADKEDQRTVEETVLYSEMIYRSGLDLLELINDVLDLSKVEAGKLDITYEEVNLRELLEGLRMHFEIMARKKGIAFYTEQEDDIPPTMASDAQRIQQILRNLLANAFKFTQKGSVTLHLYLYRCAEDHSEWIVFSVQDTGIGIPPSQHQLIFEAFEQADSSITRRYGGTGLGLSISRDLANMLGGYLHMDSTENEGSTFALYLPLLHMDRDEPSSPTL</sequence>
<dbReference type="SUPFAM" id="SSF55874">
    <property type="entry name" value="ATPase domain of HSP90 chaperone/DNA topoisomerase II/histidine kinase"/>
    <property type="match status" value="1"/>
</dbReference>
<evidence type="ECO:0000313" key="14">
    <source>
        <dbReference type="Proteomes" id="UP000094578"/>
    </source>
</evidence>
<reference evidence="13 14" key="1">
    <citation type="submission" date="2016-08" db="EMBL/GenBank/DDBJ databases">
        <title>Genome sequencing of Paenibacillus sp. TI45-13ar, isolated from Korean traditional nuruk.</title>
        <authorList>
            <person name="Kim S.-J."/>
        </authorList>
    </citation>
    <scope>NUCLEOTIDE SEQUENCE [LARGE SCALE GENOMIC DNA]</scope>
    <source>
        <strain evidence="13 14">TI45-13ar</strain>
    </source>
</reference>
<dbReference type="CDD" id="cd00082">
    <property type="entry name" value="HisKA"/>
    <property type="match status" value="1"/>
</dbReference>
<feature type="transmembrane region" description="Helical" evidence="11">
    <location>
        <begin position="137"/>
        <end position="157"/>
    </location>
</feature>
<dbReference type="PRINTS" id="PR00344">
    <property type="entry name" value="BCTRLSENSOR"/>
</dbReference>
<organism evidence="13 14">
    <name type="scientific">Paenibacillus nuruki</name>
    <dbReference type="NCBI Taxonomy" id="1886670"/>
    <lineage>
        <taxon>Bacteria</taxon>
        <taxon>Bacillati</taxon>
        <taxon>Bacillota</taxon>
        <taxon>Bacilli</taxon>
        <taxon>Bacillales</taxon>
        <taxon>Paenibacillaceae</taxon>
        <taxon>Paenibacillus</taxon>
    </lineage>
</organism>
<dbReference type="InterPro" id="IPR036097">
    <property type="entry name" value="HisK_dim/P_sf"/>
</dbReference>
<evidence type="ECO:0000256" key="2">
    <source>
        <dbReference type="ARBA" id="ARBA00006402"/>
    </source>
</evidence>
<comment type="catalytic activity">
    <reaction evidence="1">
        <text>ATP + protein L-histidine = ADP + protein N-phospho-L-histidine.</text>
        <dbReference type="EC" id="2.7.13.3"/>
    </reaction>
</comment>
<name>A0A1E3KXT0_9BACL</name>
<dbReference type="InterPro" id="IPR036890">
    <property type="entry name" value="HATPase_C_sf"/>
</dbReference>
<dbReference type="PANTHER" id="PTHR43711:SF26">
    <property type="entry name" value="SENSOR HISTIDINE KINASE RCSC"/>
    <property type="match status" value="1"/>
</dbReference>
<keyword evidence="8" id="KW-0067">ATP-binding</keyword>
<keyword evidence="9" id="KW-0902">Two-component regulatory system</keyword>
<proteinExistence type="inferred from homology"/>
<evidence type="ECO:0000256" key="7">
    <source>
        <dbReference type="ARBA" id="ARBA00022777"/>
    </source>
</evidence>
<keyword evidence="11" id="KW-0472">Membrane</keyword>
<feature type="transmembrane region" description="Helical" evidence="11">
    <location>
        <begin position="7"/>
        <end position="30"/>
    </location>
</feature>
<accession>A0A1E3KXT0</accession>
<feature type="transmembrane region" description="Helical" evidence="11">
    <location>
        <begin position="163"/>
        <end position="186"/>
    </location>
</feature>
<evidence type="ECO:0000256" key="3">
    <source>
        <dbReference type="ARBA" id="ARBA00012438"/>
    </source>
</evidence>
<evidence type="ECO:0000256" key="11">
    <source>
        <dbReference type="SAM" id="Phobius"/>
    </source>
</evidence>
<feature type="domain" description="Histidine kinase" evidence="12">
    <location>
        <begin position="240"/>
        <end position="465"/>
    </location>
</feature>
<evidence type="ECO:0000256" key="1">
    <source>
        <dbReference type="ARBA" id="ARBA00000085"/>
    </source>
</evidence>